<dbReference type="InterPro" id="IPR009057">
    <property type="entry name" value="Homeodomain-like_sf"/>
</dbReference>
<keyword evidence="5 7" id="KW-0804">Transcription</keyword>
<dbReference type="InterPro" id="IPR001647">
    <property type="entry name" value="HTH_TetR"/>
</dbReference>
<evidence type="ECO:0000256" key="4">
    <source>
        <dbReference type="ARBA" id="ARBA00023125"/>
    </source>
</evidence>
<dbReference type="GO" id="GO:0019285">
    <property type="term" value="P:glycine betaine biosynthetic process from choline"/>
    <property type="evidence" value="ECO:0007669"/>
    <property type="project" value="UniProtKB-UniRule"/>
</dbReference>
<dbReference type="STRING" id="1443111.Z949_777"/>
<evidence type="ECO:0000259" key="9">
    <source>
        <dbReference type="PROSITE" id="PS50977"/>
    </source>
</evidence>
<dbReference type="InterPro" id="IPR017757">
    <property type="entry name" value="Tscrpt_rep_BetI"/>
</dbReference>
<dbReference type="InterPro" id="IPR039538">
    <property type="entry name" value="BetI_C"/>
</dbReference>
<dbReference type="PANTHER" id="PTHR47506:SF6">
    <property type="entry name" value="HTH-TYPE TRANSCRIPTIONAL REPRESSOR NEMR"/>
    <property type="match status" value="1"/>
</dbReference>
<dbReference type="Gene3D" id="1.10.357.10">
    <property type="entry name" value="Tetracycline Repressor, domain 2"/>
    <property type="match status" value="1"/>
</dbReference>
<feature type="DNA-binding region" description="H-T-H motif" evidence="7 8">
    <location>
        <begin position="31"/>
        <end position="50"/>
    </location>
</feature>
<evidence type="ECO:0000256" key="3">
    <source>
        <dbReference type="ARBA" id="ARBA00023015"/>
    </source>
</evidence>
<accession>A0A420DJY3</accession>
<dbReference type="Proteomes" id="UP000284407">
    <property type="component" value="Unassembled WGS sequence"/>
</dbReference>
<comment type="pathway">
    <text evidence="1 7">Amine and polyamine biosynthesis; betaine biosynthesis via choline pathway [regulation].</text>
</comment>
<reference evidence="10 11" key="1">
    <citation type="submission" date="2018-09" db="EMBL/GenBank/DDBJ databases">
        <title>Genomic Encyclopedia of Archaeal and Bacterial Type Strains, Phase II (KMG-II): from individual species to whole genera.</title>
        <authorList>
            <person name="Goeker M."/>
        </authorList>
    </citation>
    <scope>NUCLEOTIDE SEQUENCE [LARGE SCALE GENOMIC DNA]</scope>
    <source>
        <strain evidence="10 11">DSM 11458</strain>
    </source>
</reference>
<dbReference type="RefSeq" id="WP_025061414.1">
    <property type="nucleotide sequence ID" value="NZ_RAQK01000002.1"/>
</dbReference>
<evidence type="ECO:0000313" key="10">
    <source>
        <dbReference type="EMBL" id="RKE94553.1"/>
    </source>
</evidence>
<dbReference type="SUPFAM" id="SSF48498">
    <property type="entry name" value="Tetracyclin repressor-like, C-terminal domain"/>
    <property type="match status" value="1"/>
</dbReference>
<dbReference type="GO" id="GO:0045892">
    <property type="term" value="P:negative regulation of DNA-templated transcription"/>
    <property type="evidence" value="ECO:0007669"/>
    <property type="project" value="UniProtKB-UniRule"/>
</dbReference>
<dbReference type="Pfam" id="PF00440">
    <property type="entry name" value="TetR_N"/>
    <property type="match status" value="1"/>
</dbReference>
<evidence type="ECO:0000256" key="2">
    <source>
        <dbReference type="ARBA" id="ARBA00022491"/>
    </source>
</evidence>
<dbReference type="OrthoDB" id="7618612at2"/>
<proteinExistence type="inferred from homology"/>
<dbReference type="Pfam" id="PF13977">
    <property type="entry name" value="TetR_C_6"/>
    <property type="match status" value="1"/>
</dbReference>
<dbReference type="HAMAP" id="MF_00768">
    <property type="entry name" value="HTH_type_BetI"/>
    <property type="match status" value="1"/>
</dbReference>
<evidence type="ECO:0000256" key="1">
    <source>
        <dbReference type="ARBA" id="ARBA00004719"/>
    </source>
</evidence>
<evidence type="ECO:0000256" key="7">
    <source>
        <dbReference type="HAMAP-Rule" id="MF_00768"/>
    </source>
</evidence>
<name>A0A420DJY3_9RHOB</name>
<dbReference type="GO" id="GO:0003677">
    <property type="term" value="F:DNA binding"/>
    <property type="evidence" value="ECO:0007669"/>
    <property type="project" value="UniProtKB-UniRule"/>
</dbReference>
<comment type="caution">
    <text evidence="10">The sequence shown here is derived from an EMBL/GenBank/DDBJ whole genome shotgun (WGS) entry which is preliminary data.</text>
</comment>
<dbReference type="InterPro" id="IPR036271">
    <property type="entry name" value="Tet_transcr_reg_TetR-rel_C_sf"/>
</dbReference>
<protein>
    <recommendedName>
        <fullName evidence="7">HTH-type transcriptional regulator BetI</fullName>
    </recommendedName>
</protein>
<feature type="domain" description="HTH tetR-type" evidence="9">
    <location>
        <begin position="8"/>
        <end position="68"/>
    </location>
</feature>
<evidence type="ECO:0000256" key="5">
    <source>
        <dbReference type="ARBA" id="ARBA00023163"/>
    </source>
</evidence>
<evidence type="ECO:0000256" key="6">
    <source>
        <dbReference type="ARBA" id="ARBA00024936"/>
    </source>
</evidence>
<dbReference type="SUPFAM" id="SSF46689">
    <property type="entry name" value="Homeodomain-like"/>
    <property type="match status" value="1"/>
</dbReference>
<dbReference type="GO" id="GO:0003700">
    <property type="term" value="F:DNA-binding transcription factor activity"/>
    <property type="evidence" value="ECO:0007669"/>
    <property type="project" value="UniProtKB-UniRule"/>
</dbReference>
<dbReference type="NCBIfam" id="NF001978">
    <property type="entry name" value="PRK00767.1"/>
    <property type="match status" value="1"/>
</dbReference>
<evidence type="ECO:0000313" key="11">
    <source>
        <dbReference type="Proteomes" id="UP000284407"/>
    </source>
</evidence>
<dbReference type="UniPathway" id="UPA00529"/>
<sequence length="191" mass="20658">MPKLGMEPLRRASLVRATIAEIGRAGSLDVTVGQIAKTAGMSTALAHHYFGGKKQIFLAAMRHILKEYGDVVRASLAGAASPFERAEAIITASFDETCFAPDTVSTWMTLYAVASTQPEMTRLLALYQSRLRSNLTHALRPLTAKPEADADTLAALIDGLYLRAALSDAGSRGQARRTALRTLEMIVRPEK</sequence>
<evidence type="ECO:0000256" key="8">
    <source>
        <dbReference type="PROSITE-ProRule" id="PRU00335"/>
    </source>
</evidence>
<keyword evidence="2 7" id="KW-0678">Repressor</keyword>
<dbReference type="PROSITE" id="PS50977">
    <property type="entry name" value="HTH_TETR_2"/>
    <property type="match status" value="1"/>
</dbReference>
<dbReference type="EMBL" id="RAQK01000002">
    <property type="protein sequence ID" value="RKE94553.1"/>
    <property type="molecule type" value="Genomic_DNA"/>
</dbReference>
<organism evidence="10 11">
    <name type="scientific">Sulfitobacter guttiformis</name>
    <dbReference type="NCBI Taxonomy" id="74349"/>
    <lineage>
        <taxon>Bacteria</taxon>
        <taxon>Pseudomonadati</taxon>
        <taxon>Pseudomonadota</taxon>
        <taxon>Alphaproteobacteria</taxon>
        <taxon>Rhodobacterales</taxon>
        <taxon>Roseobacteraceae</taxon>
        <taxon>Sulfitobacter</taxon>
    </lineage>
</organism>
<gene>
    <name evidence="7" type="primary">betI</name>
    <name evidence="10" type="ORF">C8N30_3681</name>
</gene>
<comment type="function">
    <text evidence="6">Repressor involved in the biosynthesis of the osmoprotectant glycine betaine. It represses transcription of the choline transporter BetT and the genes of BetAB involved in the synthesis of glycine betaine.</text>
</comment>
<keyword evidence="4 7" id="KW-0238">DNA-binding</keyword>
<dbReference type="AlphaFoldDB" id="A0A420DJY3"/>
<dbReference type="PANTHER" id="PTHR47506">
    <property type="entry name" value="TRANSCRIPTIONAL REGULATORY PROTEIN"/>
    <property type="match status" value="1"/>
</dbReference>
<keyword evidence="11" id="KW-1185">Reference proteome</keyword>
<keyword evidence="3 7" id="KW-0805">Transcription regulation</keyword>
<dbReference type="NCBIfam" id="TIGR03384">
    <property type="entry name" value="betaine_BetI"/>
    <property type="match status" value="1"/>
</dbReference>
<comment type="function">
    <text evidence="7">Repressor involved in choline regulation of the bet genes.</text>
</comment>